<dbReference type="Gene3D" id="3.40.430.10">
    <property type="entry name" value="Dihydrofolate Reductase, subunit A"/>
    <property type="match status" value="1"/>
</dbReference>
<organism evidence="2 3">
    <name type="scientific">Aquimarina gracilis</name>
    <dbReference type="NCBI Taxonomy" id="874422"/>
    <lineage>
        <taxon>Bacteria</taxon>
        <taxon>Pseudomonadati</taxon>
        <taxon>Bacteroidota</taxon>
        <taxon>Flavobacteriia</taxon>
        <taxon>Flavobacteriales</taxon>
        <taxon>Flavobacteriaceae</taxon>
        <taxon>Aquimarina</taxon>
    </lineage>
</organism>
<protein>
    <submittedName>
        <fullName evidence="2">Dihydrofolate reductase family protein</fullName>
    </submittedName>
</protein>
<dbReference type="InterPro" id="IPR024072">
    <property type="entry name" value="DHFR-like_dom_sf"/>
</dbReference>
<dbReference type="PANTHER" id="PTHR38011">
    <property type="entry name" value="DIHYDROFOLATE REDUCTASE FAMILY PROTEIN (AFU_ORTHOLOGUE AFUA_8G06820)"/>
    <property type="match status" value="1"/>
</dbReference>
<accession>A0ABU5ZXW3</accession>
<sequence length="184" mass="20918">MTTSASKVTLHMVSSLDGFIAKKDDDVSWLQSTDNYGKGVTLSQEDIEKFIATIDCYVMGSKTYEHALKLGWPYGSMPVIVLTHRNLKADKKNVEFYSGDLDELINHQLKPKYKSIWMVGGAILAKDFIRAKLVDEIIVSIMPVILGDGILFFDYVEQESRLHLKDVTAYKDGMVELWYEVKKE</sequence>
<dbReference type="PANTHER" id="PTHR38011:SF11">
    <property type="entry name" value="2,5-DIAMINO-6-RIBOSYLAMINO-4(3H)-PYRIMIDINONE 5'-PHOSPHATE REDUCTASE"/>
    <property type="match status" value="1"/>
</dbReference>
<dbReference type="SUPFAM" id="SSF53597">
    <property type="entry name" value="Dihydrofolate reductase-like"/>
    <property type="match status" value="1"/>
</dbReference>
<comment type="caution">
    <text evidence="2">The sequence shown here is derived from an EMBL/GenBank/DDBJ whole genome shotgun (WGS) entry which is preliminary data.</text>
</comment>
<evidence type="ECO:0000313" key="3">
    <source>
        <dbReference type="Proteomes" id="UP001327027"/>
    </source>
</evidence>
<dbReference type="InterPro" id="IPR050765">
    <property type="entry name" value="Riboflavin_Biosynth_HTPR"/>
</dbReference>
<dbReference type="Proteomes" id="UP001327027">
    <property type="component" value="Unassembled WGS sequence"/>
</dbReference>
<dbReference type="RefSeq" id="WP_324180726.1">
    <property type="nucleotide sequence ID" value="NZ_BAABAW010000006.1"/>
</dbReference>
<gene>
    <name evidence="2" type="ORF">U6A24_14575</name>
</gene>
<name>A0ABU5ZXW3_9FLAO</name>
<dbReference type="Pfam" id="PF01872">
    <property type="entry name" value="RibD_C"/>
    <property type="match status" value="1"/>
</dbReference>
<feature type="domain" description="Bacterial bifunctional deaminase-reductase C-terminal" evidence="1">
    <location>
        <begin position="7"/>
        <end position="175"/>
    </location>
</feature>
<proteinExistence type="predicted"/>
<reference evidence="2 3" key="1">
    <citation type="journal article" date="2013" name="Int. J. Syst. Evol. Microbiol.">
        <title>Aquimarina gracilis sp. nov., isolated from the gut microflora of a mussel, Mytilus coruscus, and emended description of Aquimarina spongiae.</title>
        <authorList>
            <person name="Park S.C."/>
            <person name="Choe H.N."/>
            <person name="Baik K.S."/>
            <person name="Seong C.N."/>
        </authorList>
    </citation>
    <scope>NUCLEOTIDE SEQUENCE [LARGE SCALE GENOMIC DNA]</scope>
    <source>
        <strain evidence="2 3">PSC32</strain>
    </source>
</reference>
<dbReference type="EMBL" id="JAYKLX010000006">
    <property type="protein sequence ID" value="MEB3346700.1"/>
    <property type="molecule type" value="Genomic_DNA"/>
</dbReference>
<keyword evidence="3" id="KW-1185">Reference proteome</keyword>
<evidence type="ECO:0000313" key="2">
    <source>
        <dbReference type="EMBL" id="MEB3346700.1"/>
    </source>
</evidence>
<evidence type="ECO:0000259" key="1">
    <source>
        <dbReference type="Pfam" id="PF01872"/>
    </source>
</evidence>
<dbReference type="InterPro" id="IPR002734">
    <property type="entry name" value="RibDG_C"/>
</dbReference>